<dbReference type="PANTHER" id="PTHR11359:SF0">
    <property type="entry name" value="AMP DEAMINASE"/>
    <property type="match status" value="1"/>
</dbReference>
<proteinExistence type="inferred from homology"/>
<dbReference type="AlphaFoldDB" id="I3EH63"/>
<dbReference type="Pfam" id="PF19326">
    <property type="entry name" value="AMP_deaminase"/>
    <property type="match status" value="1"/>
</dbReference>
<dbReference type="HOGENOM" id="CLU_003782_4_2_1"/>
<dbReference type="PANTHER" id="PTHR11359">
    <property type="entry name" value="AMP DEAMINASE"/>
    <property type="match status" value="1"/>
</dbReference>
<dbReference type="Gene3D" id="3.20.20.140">
    <property type="entry name" value="Metal-dependent hydrolases"/>
    <property type="match status" value="1"/>
</dbReference>
<evidence type="ECO:0000256" key="1">
    <source>
        <dbReference type="ARBA" id="ARBA00001947"/>
    </source>
</evidence>
<keyword evidence="7" id="KW-0862">Zinc</keyword>
<evidence type="ECO:0000313" key="9">
    <source>
        <dbReference type="Proteomes" id="UP000002872"/>
    </source>
</evidence>
<reference evidence="8" key="1">
    <citation type="submission" date="2011-01" db="EMBL/GenBank/DDBJ databases">
        <title>The Genome Sequence of Nematocida parisii strain ERTm3.</title>
        <authorList>
            <consortium name="The Broad Institute Genome Sequencing Platform"/>
            <consortium name="The Broad Institute Genome Sequencing Center for Infectious Disease"/>
            <person name="Cuomo C."/>
            <person name="Troemel E."/>
            <person name="Young S.K."/>
            <person name="Zeng Q."/>
            <person name="Gargeya S."/>
            <person name="Fitzgerald M."/>
            <person name="Haas B."/>
            <person name="Abouelleil A."/>
            <person name="Alvarado L."/>
            <person name="Arachchi H.M."/>
            <person name="Berlin A."/>
            <person name="Chapman S.B."/>
            <person name="Gearin G."/>
            <person name="Goldberg J."/>
            <person name="Griggs A."/>
            <person name="Gujja S."/>
            <person name="Hansen M."/>
            <person name="Heiman D."/>
            <person name="Howarth C."/>
            <person name="Larimer J."/>
            <person name="Lui A."/>
            <person name="MacDonald P.J.P."/>
            <person name="McCowen C."/>
            <person name="Montmayeur A."/>
            <person name="Murphy C."/>
            <person name="Neiman D."/>
            <person name="Pearson M."/>
            <person name="Priest M."/>
            <person name="Roberts A."/>
            <person name="Saif S."/>
            <person name="Shea T."/>
            <person name="Sisk P."/>
            <person name="Stolte C."/>
            <person name="Sykes S."/>
            <person name="Wortman J."/>
            <person name="Nusbaum C."/>
            <person name="Birren B."/>
        </authorList>
    </citation>
    <scope>NUCLEOTIDE SEQUENCE</scope>
    <source>
        <strain evidence="8">ERTm3</strain>
    </source>
</reference>
<dbReference type="Proteomes" id="UP000002872">
    <property type="component" value="Unassembled WGS sequence"/>
</dbReference>
<comment type="similarity">
    <text evidence="3">Belongs to the metallo-dependent hydrolases superfamily. Adenosine and AMP deaminases family.</text>
</comment>
<sequence length="591" mass="69718">MEEESLYRTIPLLLQALELRKKYMRVSKQNKSWHKYPVSNDISATYSNFHWSLVGDDVDIPSITEYHKDVDFINSMIHNGPLKTYCYQRLEYLELQFKIHLNEFNCKEKMEQKNLSNKDFYNVVKVDTHLHHSASMNSKKLLIYIKKKLREKPFDVVHKDKLGNSHTLVDIFTGINKTVDTLCLDSLGTHSNLETFHRFDRFNSKYNPYGTPILREVFLKHDNYIKGKYLAELTQELINEVEEKEYLRCEWGVSLYGKKKEELEVLSRWVYKNKLYNKNIKWYLQVPRLYGIFKGHGAIKNYGEFLGNVFSDVIESAARPKTEFIDLSEESAVEDKDVIIDRFMADVVGFDSVDDESVKTKRTSMEKEHPSAWTHMDNPPYSYYMYYMYYYVTLINRLRVSREKSPIVFRPHSGESGDIDHLVYAFLTAKSIAHGVKLRKSPVLQYLYYLSQIGIAMSPLSNNSLFIEYRKNPFPLYFQRGLNVSLSTDDPLQFHYTREPLMEEYSIASQIWKLSSCDQCEIARNSVLMSNYSKKEKEEWIGVYEVNGRLVNDQAMTNVPPTRFSYRAQRISEEYKILHKYSYTRQCTPFE</sequence>
<keyword evidence="6" id="KW-0378">Hydrolase</keyword>
<evidence type="ECO:0000256" key="4">
    <source>
        <dbReference type="ARBA" id="ARBA00012775"/>
    </source>
</evidence>
<evidence type="ECO:0000256" key="2">
    <source>
        <dbReference type="ARBA" id="ARBA00004955"/>
    </source>
</evidence>
<dbReference type="STRING" id="935791.I3EH63"/>
<dbReference type="InterPro" id="IPR006650">
    <property type="entry name" value="A/AMP_deam_AS"/>
</dbReference>
<dbReference type="InterPro" id="IPR032466">
    <property type="entry name" value="Metal_Hydrolase"/>
</dbReference>
<dbReference type="InterPro" id="IPR006329">
    <property type="entry name" value="AMPD"/>
</dbReference>
<gene>
    <name evidence="8" type="ORF">NEQG_01250</name>
</gene>
<dbReference type="EMBL" id="GL870878">
    <property type="protein sequence ID" value="EIJ88560.1"/>
    <property type="molecule type" value="Genomic_DNA"/>
</dbReference>
<dbReference type="InParanoid" id="I3EH63"/>
<dbReference type="UniPathway" id="UPA00591">
    <property type="reaction ID" value="UER00663"/>
</dbReference>
<dbReference type="VEuPathDB" id="MicrosporidiaDB:NEQG_01250"/>
<dbReference type="FunCoup" id="I3EH63">
    <property type="interactions" value="77"/>
</dbReference>
<keyword evidence="5" id="KW-0479">Metal-binding</keyword>
<dbReference type="GO" id="GO:0046872">
    <property type="term" value="F:metal ion binding"/>
    <property type="evidence" value="ECO:0007669"/>
    <property type="project" value="UniProtKB-KW"/>
</dbReference>
<dbReference type="PROSITE" id="PS00485">
    <property type="entry name" value="A_DEAMINASE"/>
    <property type="match status" value="1"/>
</dbReference>
<dbReference type="GO" id="GO:0003876">
    <property type="term" value="F:AMP deaminase activity"/>
    <property type="evidence" value="ECO:0007669"/>
    <property type="project" value="UniProtKB-EC"/>
</dbReference>
<evidence type="ECO:0000313" key="8">
    <source>
        <dbReference type="EMBL" id="EIJ88560.1"/>
    </source>
</evidence>
<keyword evidence="9" id="KW-1185">Reference proteome</keyword>
<organism evidence="8 9">
    <name type="scientific">Nematocida parisii (strain ERTm3)</name>
    <name type="common">Nematode killer fungus</name>
    <dbReference type="NCBI Taxonomy" id="935791"/>
    <lineage>
        <taxon>Eukaryota</taxon>
        <taxon>Fungi</taxon>
        <taxon>Fungi incertae sedis</taxon>
        <taxon>Microsporidia</taxon>
        <taxon>Nematocida</taxon>
    </lineage>
</organism>
<dbReference type="OMA" id="SHHEMQE"/>
<dbReference type="SUPFAM" id="SSF51556">
    <property type="entry name" value="Metallo-dependent hydrolases"/>
    <property type="match status" value="1"/>
</dbReference>
<dbReference type="OrthoDB" id="1723809at2759"/>
<dbReference type="GO" id="GO:0005829">
    <property type="term" value="C:cytosol"/>
    <property type="evidence" value="ECO:0007669"/>
    <property type="project" value="TreeGrafter"/>
</dbReference>
<comment type="pathway">
    <text evidence="2">Purine metabolism; IMP biosynthesis via salvage pathway; IMP from AMP: step 1/1.</text>
</comment>
<dbReference type="GO" id="GO:0032264">
    <property type="term" value="P:IMP salvage"/>
    <property type="evidence" value="ECO:0007669"/>
    <property type="project" value="UniProtKB-UniPathway"/>
</dbReference>
<protein>
    <recommendedName>
        <fullName evidence="4">AMP deaminase</fullName>
        <ecNumber evidence="4">3.5.4.6</ecNumber>
    </recommendedName>
</protein>
<dbReference type="GO" id="GO:0046033">
    <property type="term" value="P:AMP metabolic process"/>
    <property type="evidence" value="ECO:0007669"/>
    <property type="project" value="TreeGrafter"/>
</dbReference>
<accession>I3EH63</accession>
<evidence type="ECO:0000256" key="5">
    <source>
        <dbReference type="ARBA" id="ARBA00022723"/>
    </source>
</evidence>
<evidence type="ECO:0000256" key="6">
    <source>
        <dbReference type="ARBA" id="ARBA00022801"/>
    </source>
</evidence>
<evidence type="ECO:0000256" key="7">
    <source>
        <dbReference type="ARBA" id="ARBA00022833"/>
    </source>
</evidence>
<dbReference type="Gene3D" id="4.10.800.20">
    <property type="match status" value="1"/>
</dbReference>
<dbReference type="EC" id="3.5.4.6" evidence="4"/>
<evidence type="ECO:0000256" key="3">
    <source>
        <dbReference type="ARBA" id="ARBA00006676"/>
    </source>
</evidence>
<comment type="cofactor">
    <cofactor evidence="1">
        <name>Zn(2+)</name>
        <dbReference type="ChEBI" id="CHEBI:29105"/>
    </cofactor>
</comment>
<name>I3EH63_NEMP3</name>